<dbReference type="Proteomes" id="UP000499080">
    <property type="component" value="Unassembled WGS sequence"/>
</dbReference>
<dbReference type="AlphaFoldDB" id="A0A4Y2GEF9"/>
<gene>
    <name evidence="1" type="ORF">AVEN_170988_1</name>
</gene>
<evidence type="ECO:0000313" key="1">
    <source>
        <dbReference type="EMBL" id="GBM52202.1"/>
    </source>
</evidence>
<accession>A0A4Y2GEF9</accession>
<comment type="caution">
    <text evidence="1">The sequence shown here is derived from an EMBL/GenBank/DDBJ whole genome shotgun (WGS) entry which is preliminary data.</text>
</comment>
<dbReference type="EMBL" id="BGPR01001369">
    <property type="protein sequence ID" value="GBM52202.1"/>
    <property type="molecule type" value="Genomic_DNA"/>
</dbReference>
<name>A0A4Y2GEF9_ARAVE</name>
<protein>
    <submittedName>
        <fullName evidence="1">Uncharacterized protein</fullName>
    </submittedName>
</protein>
<proteinExistence type="predicted"/>
<evidence type="ECO:0000313" key="2">
    <source>
        <dbReference type="Proteomes" id="UP000499080"/>
    </source>
</evidence>
<organism evidence="1 2">
    <name type="scientific">Araneus ventricosus</name>
    <name type="common">Orbweaver spider</name>
    <name type="synonym">Epeira ventricosa</name>
    <dbReference type="NCBI Taxonomy" id="182803"/>
    <lineage>
        <taxon>Eukaryota</taxon>
        <taxon>Metazoa</taxon>
        <taxon>Ecdysozoa</taxon>
        <taxon>Arthropoda</taxon>
        <taxon>Chelicerata</taxon>
        <taxon>Arachnida</taxon>
        <taxon>Araneae</taxon>
        <taxon>Araneomorphae</taxon>
        <taxon>Entelegynae</taxon>
        <taxon>Araneoidea</taxon>
        <taxon>Araneidae</taxon>
        <taxon>Araneus</taxon>
    </lineage>
</organism>
<sequence length="92" mass="10705">MTPRVLPFVPQTAVYNVSSLLPIPNRSIYLLLTMPNPYEKEMKLLRKPLAKVETDEDPDFDNGPEDVSEEIFQIMEVSGNMIRIWKILDRKE</sequence>
<keyword evidence="2" id="KW-1185">Reference proteome</keyword>
<reference evidence="1 2" key="1">
    <citation type="journal article" date="2019" name="Sci. Rep.">
        <title>Orb-weaving spider Araneus ventricosus genome elucidates the spidroin gene catalogue.</title>
        <authorList>
            <person name="Kono N."/>
            <person name="Nakamura H."/>
            <person name="Ohtoshi R."/>
            <person name="Moran D.A.P."/>
            <person name="Shinohara A."/>
            <person name="Yoshida Y."/>
            <person name="Fujiwara M."/>
            <person name="Mori M."/>
            <person name="Tomita M."/>
            <person name="Arakawa K."/>
        </authorList>
    </citation>
    <scope>NUCLEOTIDE SEQUENCE [LARGE SCALE GENOMIC DNA]</scope>
</reference>